<protein>
    <submittedName>
        <fullName evidence="1">Uncharacterized protein</fullName>
    </submittedName>
</protein>
<name>A0AA39ZGG5_9PEZI</name>
<accession>A0AA39ZGG5</accession>
<dbReference type="EMBL" id="JAULSY010000030">
    <property type="protein sequence ID" value="KAK0670532.1"/>
    <property type="molecule type" value="Genomic_DNA"/>
</dbReference>
<evidence type="ECO:0000313" key="2">
    <source>
        <dbReference type="Proteomes" id="UP001174997"/>
    </source>
</evidence>
<gene>
    <name evidence="1" type="ORF">QBC41DRAFT_191448</name>
</gene>
<feature type="non-terminal residue" evidence="1">
    <location>
        <position position="68"/>
    </location>
</feature>
<proteinExistence type="predicted"/>
<evidence type="ECO:0000313" key="1">
    <source>
        <dbReference type="EMBL" id="KAK0670532.1"/>
    </source>
</evidence>
<organism evidence="1 2">
    <name type="scientific">Cercophora samala</name>
    <dbReference type="NCBI Taxonomy" id="330535"/>
    <lineage>
        <taxon>Eukaryota</taxon>
        <taxon>Fungi</taxon>
        <taxon>Dikarya</taxon>
        <taxon>Ascomycota</taxon>
        <taxon>Pezizomycotina</taxon>
        <taxon>Sordariomycetes</taxon>
        <taxon>Sordariomycetidae</taxon>
        <taxon>Sordariales</taxon>
        <taxon>Lasiosphaeriaceae</taxon>
        <taxon>Cercophora</taxon>
    </lineage>
</organism>
<dbReference type="Proteomes" id="UP001174997">
    <property type="component" value="Unassembled WGS sequence"/>
</dbReference>
<feature type="non-terminal residue" evidence="1">
    <location>
        <position position="1"/>
    </location>
</feature>
<keyword evidence="2" id="KW-1185">Reference proteome</keyword>
<dbReference type="AlphaFoldDB" id="A0AA39ZGG5"/>
<reference evidence="1" key="1">
    <citation type="submission" date="2023-06" db="EMBL/GenBank/DDBJ databases">
        <title>Genome-scale phylogeny and comparative genomics of the fungal order Sordariales.</title>
        <authorList>
            <consortium name="Lawrence Berkeley National Laboratory"/>
            <person name="Hensen N."/>
            <person name="Bonometti L."/>
            <person name="Westerberg I."/>
            <person name="Brannstrom I.O."/>
            <person name="Guillou S."/>
            <person name="Cros-Aarteil S."/>
            <person name="Calhoun S."/>
            <person name="Haridas S."/>
            <person name="Kuo A."/>
            <person name="Mondo S."/>
            <person name="Pangilinan J."/>
            <person name="Riley R."/>
            <person name="Labutti K."/>
            <person name="Andreopoulos B."/>
            <person name="Lipzen A."/>
            <person name="Chen C."/>
            <person name="Yanf M."/>
            <person name="Daum C."/>
            <person name="Ng V."/>
            <person name="Clum A."/>
            <person name="Steindorff A."/>
            <person name="Ohm R."/>
            <person name="Martin F."/>
            <person name="Silar P."/>
            <person name="Natvig D."/>
            <person name="Lalanne C."/>
            <person name="Gautier V."/>
            <person name="Ament-Velasquez S.L."/>
            <person name="Kruys A."/>
            <person name="Hutchinson M.I."/>
            <person name="Powell A.J."/>
            <person name="Barry K."/>
            <person name="Miller A.N."/>
            <person name="Grigoriev I.V."/>
            <person name="Debuchy R."/>
            <person name="Gladieux P."/>
            <person name="Thoren M.H."/>
            <person name="Johannesson H."/>
        </authorList>
    </citation>
    <scope>NUCLEOTIDE SEQUENCE</scope>
    <source>
        <strain evidence="1">CBS 307.81</strain>
    </source>
</reference>
<sequence>TLTSHGRFQPSLSKFRCGLASRGYIAPPRAHHPTVFQSRMRFAISLHQRAFLPHSCLTNVDPHSNSLL</sequence>
<comment type="caution">
    <text evidence="1">The sequence shown here is derived from an EMBL/GenBank/DDBJ whole genome shotgun (WGS) entry which is preliminary data.</text>
</comment>